<accession>L8JMG3</accession>
<dbReference type="AlphaFoldDB" id="L8JMG3"/>
<sequence>MNYLTQKNIIIALVVIISLVIGIKVYSEVTELAERFNTDKSKILGIAGAVVVLFLVGGLSSNSKSS</sequence>
<feature type="transmembrane region" description="Helical" evidence="1">
    <location>
        <begin position="9"/>
        <end position="27"/>
    </location>
</feature>
<evidence type="ECO:0000256" key="1">
    <source>
        <dbReference type="SAM" id="Phobius"/>
    </source>
</evidence>
<protein>
    <submittedName>
        <fullName evidence="2">Uncharacterized protein</fullName>
    </submittedName>
</protein>
<feature type="transmembrane region" description="Helical" evidence="1">
    <location>
        <begin position="43"/>
        <end position="61"/>
    </location>
</feature>
<proteinExistence type="predicted"/>
<keyword evidence="1" id="KW-0812">Transmembrane</keyword>
<keyword evidence="3" id="KW-1185">Reference proteome</keyword>
<evidence type="ECO:0000313" key="2">
    <source>
        <dbReference type="EMBL" id="ELR68582.1"/>
    </source>
</evidence>
<reference evidence="2 3" key="1">
    <citation type="submission" date="2012-12" db="EMBL/GenBank/DDBJ databases">
        <title>Genome assembly of Fulvivirga imtechensis AK7.</title>
        <authorList>
            <person name="Nupur N."/>
            <person name="Khatri I."/>
            <person name="Kumar R."/>
            <person name="Subramanian S."/>
            <person name="Pinnaka A."/>
        </authorList>
    </citation>
    <scope>NUCLEOTIDE SEQUENCE [LARGE SCALE GENOMIC DNA]</scope>
    <source>
        <strain evidence="2 3">AK7</strain>
    </source>
</reference>
<name>L8JMG3_9BACT</name>
<dbReference type="RefSeq" id="WP_009583138.1">
    <property type="nucleotide sequence ID" value="NZ_AMZN01000107.1"/>
</dbReference>
<organism evidence="2 3">
    <name type="scientific">Fulvivirga imtechensis AK7</name>
    <dbReference type="NCBI Taxonomy" id="1237149"/>
    <lineage>
        <taxon>Bacteria</taxon>
        <taxon>Pseudomonadati</taxon>
        <taxon>Bacteroidota</taxon>
        <taxon>Cytophagia</taxon>
        <taxon>Cytophagales</taxon>
        <taxon>Fulvivirgaceae</taxon>
        <taxon>Fulvivirga</taxon>
    </lineage>
</organism>
<gene>
    <name evidence="2" type="ORF">C900_00230</name>
</gene>
<keyword evidence="1" id="KW-1133">Transmembrane helix</keyword>
<dbReference type="Proteomes" id="UP000011135">
    <property type="component" value="Unassembled WGS sequence"/>
</dbReference>
<keyword evidence="1" id="KW-0472">Membrane</keyword>
<comment type="caution">
    <text evidence="2">The sequence shown here is derived from an EMBL/GenBank/DDBJ whole genome shotgun (WGS) entry which is preliminary data.</text>
</comment>
<dbReference type="EMBL" id="AMZN01000107">
    <property type="protein sequence ID" value="ELR68582.1"/>
    <property type="molecule type" value="Genomic_DNA"/>
</dbReference>
<evidence type="ECO:0000313" key="3">
    <source>
        <dbReference type="Proteomes" id="UP000011135"/>
    </source>
</evidence>